<name>A0A1L5NQY9_9HYPH</name>
<geneLocation type="plasmid" evidence="2">
    <name>prgalie4872c</name>
</geneLocation>
<protein>
    <submittedName>
        <fullName evidence="1">Uncharacterized protein</fullName>
    </submittedName>
</protein>
<organism evidence="1 2">
    <name type="scientific">Rhizobium gallicum</name>
    <dbReference type="NCBI Taxonomy" id="56730"/>
    <lineage>
        <taxon>Bacteria</taxon>
        <taxon>Pseudomonadati</taxon>
        <taxon>Pseudomonadota</taxon>
        <taxon>Alphaproteobacteria</taxon>
        <taxon>Hyphomicrobiales</taxon>
        <taxon>Rhizobiaceae</taxon>
        <taxon>Rhizobium/Agrobacterium group</taxon>
        <taxon>Rhizobium</taxon>
    </lineage>
</organism>
<evidence type="ECO:0000313" key="2">
    <source>
        <dbReference type="Proteomes" id="UP000184749"/>
    </source>
</evidence>
<dbReference type="AlphaFoldDB" id="A0A1L5NQY9"/>
<dbReference type="Proteomes" id="UP000184749">
    <property type="component" value="Plasmid pRgalIE4872c"/>
</dbReference>
<evidence type="ECO:0000313" key="1">
    <source>
        <dbReference type="EMBL" id="APO70307.1"/>
    </source>
</evidence>
<reference evidence="1 2" key="1">
    <citation type="submission" date="2016-09" db="EMBL/GenBank/DDBJ databases">
        <title>The complete genome sequences of Rhizobium gallicum, symbiovars gallicum and phaseoli, symbionts associated to common bean (Phaseolus vulgaris).</title>
        <authorList>
            <person name="Bustos P."/>
            <person name="Santamaria R.I."/>
            <person name="Perez-Carrascal O.M."/>
            <person name="Juarez S."/>
            <person name="Lozano L."/>
            <person name="Martinez-Flores I."/>
            <person name="Martinez-Romero E."/>
            <person name="Cevallos M."/>
            <person name="Romero D."/>
            <person name="Davila G."/>
            <person name="Gonzalez V."/>
        </authorList>
    </citation>
    <scope>NUCLEOTIDE SEQUENCE [LARGE SCALE GENOMIC DNA]</scope>
    <source>
        <strain evidence="1 2">IE4872</strain>
        <plasmid evidence="2">prgalie4872c</plasmid>
    </source>
</reference>
<sequence length="55" mass="5880">MKYSQAKRPDPTPHGRNKKTYDIAIPLFGCKNHAGIAGRTVHSEMAVTSAAARGA</sequence>
<gene>
    <name evidence="1" type="ORF">IE4872_PC00280</name>
</gene>
<proteinExistence type="predicted"/>
<accession>A0A1L5NQY9</accession>
<keyword evidence="1" id="KW-0614">Plasmid</keyword>
<dbReference type="EMBL" id="CP017104">
    <property type="protein sequence ID" value="APO70307.1"/>
    <property type="molecule type" value="Genomic_DNA"/>
</dbReference>